<dbReference type="Gene3D" id="3.40.47.10">
    <property type="match status" value="2"/>
</dbReference>
<evidence type="ECO:0000313" key="7">
    <source>
        <dbReference type="Proteomes" id="UP000490386"/>
    </source>
</evidence>
<feature type="active site" description="Acyl-thioester intermediate" evidence="3">
    <location>
        <position position="151"/>
    </location>
</feature>
<dbReference type="Pfam" id="PF00195">
    <property type="entry name" value="Chal_sti_synt_N"/>
    <property type="match status" value="1"/>
</dbReference>
<proteinExistence type="inferred from homology"/>
<protein>
    <submittedName>
        <fullName evidence="6">Type III polyketide synthase</fullName>
    </submittedName>
</protein>
<evidence type="ECO:0000259" key="4">
    <source>
        <dbReference type="Pfam" id="PF00195"/>
    </source>
</evidence>
<dbReference type="PANTHER" id="PTHR11877:SF46">
    <property type="entry name" value="TYPE III POLYKETIDE SYNTHASE A"/>
    <property type="match status" value="1"/>
</dbReference>
<keyword evidence="2" id="KW-0808">Transferase</keyword>
<dbReference type="OrthoDB" id="9786288at2"/>
<dbReference type="InterPro" id="IPR016039">
    <property type="entry name" value="Thiolase-like"/>
</dbReference>
<dbReference type="PIRSF" id="PIRSF000451">
    <property type="entry name" value="PKS_III"/>
    <property type="match status" value="1"/>
</dbReference>
<comment type="similarity">
    <text evidence="1">Belongs to the thiolase-like superfamily. Chalcone/stilbene synthases family.</text>
</comment>
<evidence type="ECO:0000256" key="3">
    <source>
        <dbReference type="PIRSR" id="PIRSR000451-1"/>
    </source>
</evidence>
<dbReference type="EMBL" id="WBJX01000004">
    <property type="protein sequence ID" value="KAB1637290.1"/>
    <property type="molecule type" value="Genomic_DNA"/>
</dbReference>
<dbReference type="PANTHER" id="PTHR11877">
    <property type="entry name" value="HYDROXYMETHYLGLUTARYL-COA SYNTHASE"/>
    <property type="match status" value="1"/>
</dbReference>
<dbReference type="SUPFAM" id="SSF53901">
    <property type="entry name" value="Thiolase-like"/>
    <property type="match status" value="1"/>
</dbReference>
<organism evidence="6 7">
    <name type="scientific">Pseudoclavibacter terrae</name>
    <dbReference type="NCBI Taxonomy" id="1530195"/>
    <lineage>
        <taxon>Bacteria</taxon>
        <taxon>Bacillati</taxon>
        <taxon>Actinomycetota</taxon>
        <taxon>Actinomycetes</taxon>
        <taxon>Micrococcales</taxon>
        <taxon>Microbacteriaceae</taxon>
        <taxon>Pseudoclavibacter</taxon>
    </lineage>
</organism>
<dbReference type="Proteomes" id="UP000490386">
    <property type="component" value="Unassembled WGS sequence"/>
</dbReference>
<dbReference type="InterPro" id="IPR012328">
    <property type="entry name" value="Chalcone/stilbene_synt_C"/>
</dbReference>
<feature type="domain" description="Chalcone/stilbene synthase C-terminal" evidence="5">
    <location>
        <begin position="229"/>
        <end position="360"/>
    </location>
</feature>
<keyword evidence="7" id="KW-1185">Reference proteome</keyword>
<gene>
    <name evidence="6" type="ORF">F8O03_13530</name>
</gene>
<dbReference type="Pfam" id="PF02797">
    <property type="entry name" value="Chal_sti_synt_C"/>
    <property type="match status" value="1"/>
</dbReference>
<evidence type="ECO:0000256" key="1">
    <source>
        <dbReference type="ARBA" id="ARBA00005531"/>
    </source>
</evidence>
<dbReference type="RefSeq" id="WP_151424313.1">
    <property type="nucleotide sequence ID" value="NZ_WBJX01000004.1"/>
</dbReference>
<evidence type="ECO:0000259" key="5">
    <source>
        <dbReference type="Pfam" id="PF02797"/>
    </source>
</evidence>
<comment type="caution">
    <text evidence="6">The sequence shown here is derived from an EMBL/GenBank/DDBJ whole genome shotgun (WGS) entry which is preliminary data.</text>
</comment>
<dbReference type="GO" id="GO:0016747">
    <property type="term" value="F:acyltransferase activity, transferring groups other than amino-acyl groups"/>
    <property type="evidence" value="ECO:0007669"/>
    <property type="project" value="InterPro"/>
</dbReference>
<accession>A0A7J5B0A0</accession>
<reference evidence="6 7" key="1">
    <citation type="submission" date="2019-09" db="EMBL/GenBank/DDBJ databases">
        <title>Phylogeny of genus Pseudoclavibacter and closely related genus.</title>
        <authorList>
            <person name="Li Y."/>
        </authorList>
    </citation>
    <scope>NUCLEOTIDE SEQUENCE [LARGE SCALE GENOMIC DNA]</scope>
    <source>
        <strain evidence="6 7">THG-MD12</strain>
    </source>
</reference>
<evidence type="ECO:0000313" key="6">
    <source>
        <dbReference type="EMBL" id="KAB1637290.1"/>
    </source>
</evidence>
<dbReference type="AlphaFoldDB" id="A0A7J5B0A0"/>
<evidence type="ECO:0000256" key="2">
    <source>
        <dbReference type="ARBA" id="ARBA00022679"/>
    </source>
</evidence>
<dbReference type="CDD" id="cd00831">
    <property type="entry name" value="CHS_like"/>
    <property type="match status" value="1"/>
</dbReference>
<feature type="domain" description="Chalcone/stilbene synthase N-terminal" evidence="4">
    <location>
        <begin position="6"/>
        <end position="213"/>
    </location>
</feature>
<sequence>MSVHIRSIGTAVPPTELPQTQARDLFAGQPGINRLGARLIGAAFDGSAIERRHTVVDALAGGTDSALVAGGQVLDASTGARNQLYAERVPELLLGATRAALDGSGLDAADITHVVTVSCTGFYAPGPDYEIVRGLGLSPRVQRFHLGFMGCYGAFPALRAADAFARADPNAVVLIVCVELCTIHLTSSNDPEQIVATSVFADGAAAALVTARPAPAGASILTIDALESTITDEGESEMAWTIGDSGFRMRLSGYVPSIIGASIGDVVGPLLAPTVPSETPLWAIHPGGRSILDKVEQSLGLTEEQLAPSRGVLRDYGNMSSATVLFILERLLGEGADDTHLEGAGEALCAMAFGPGLTVEVGRFTRMRA</sequence>
<dbReference type="InterPro" id="IPR011141">
    <property type="entry name" value="Polyketide_synthase_type-III"/>
</dbReference>
<dbReference type="GO" id="GO:0030639">
    <property type="term" value="P:polyketide biosynthetic process"/>
    <property type="evidence" value="ECO:0007669"/>
    <property type="project" value="TreeGrafter"/>
</dbReference>
<name>A0A7J5B0A0_9MICO</name>
<dbReference type="InterPro" id="IPR001099">
    <property type="entry name" value="Chalcone/stilbene_synt_N"/>
</dbReference>